<proteinExistence type="predicted"/>
<evidence type="ECO:0000313" key="2">
    <source>
        <dbReference type="EMBL" id="SPM33205.1"/>
    </source>
</evidence>
<dbReference type="AlphaFoldDB" id="A0A2U3NP57"/>
<dbReference type="Pfam" id="PF09995">
    <property type="entry name" value="MPAB_Lcp_cat"/>
    <property type="match status" value="1"/>
</dbReference>
<dbReference type="EMBL" id="FUFA01000002">
    <property type="protein sequence ID" value="SPM33205.1"/>
    <property type="molecule type" value="Genomic_DNA"/>
</dbReference>
<sequence length="390" mass="43804">MTGAPGGSRWTDELLNGMREQGDPVADDVMEAVLKHGNADAINAVMRTLVSNDQLVPGTLPHDIEDYLAQNVTLPPWADPAKIERGQRLFEAWGLEISLCLFCASLPSAYAAAKGVKVLSRTAQLETNTRRRIMETGQFLINVLAVGSFEATGKGFRTIQHVRLMHAAVRQLIEDHASQQPGLWDLNWGKPINQEDLAGTMLSFSYVPLDPLRRLGLDVSDLDAEAYLHLWNVIAHLLGVQDKLLVDGIDDATALVETIRRRQFRASPEGREMTAALMELLDQMTPGHEFDKTIPPLIRHLIGDKIADMLDVPPSRFTDDLGRLTRVTNWFWVRIFGRKFRNSPRYQLVSDLVRPFGRELMQGMFALQRGGRRASFDIPTHLAQRWELSP</sequence>
<evidence type="ECO:0000313" key="3">
    <source>
        <dbReference type="Proteomes" id="UP000240988"/>
    </source>
</evidence>
<dbReference type="PANTHER" id="PTHR37539">
    <property type="entry name" value="SECRETED PROTEIN-RELATED"/>
    <property type="match status" value="1"/>
</dbReference>
<dbReference type="InterPro" id="IPR037473">
    <property type="entry name" value="Lcp-like"/>
</dbReference>
<evidence type="ECO:0000259" key="1">
    <source>
        <dbReference type="Pfam" id="PF09995"/>
    </source>
</evidence>
<name>A0A2U3NP57_9MYCO</name>
<dbReference type="STRING" id="1841860.GCA_900157375_01010"/>
<feature type="domain" description="ER-bound oxygenase mpaB/mpaB'/Rubber oxygenase catalytic" evidence="1">
    <location>
        <begin position="113"/>
        <end position="318"/>
    </location>
</feature>
<reference evidence="2 3" key="1">
    <citation type="submission" date="2017-01" db="EMBL/GenBank/DDBJ databases">
        <authorList>
            <consortium name="Urmite Genomes"/>
        </authorList>
    </citation>
    <scope>NUCLEOTIDE SEQUENCE [LARGE SCALE GENOMIC DNA]</scope>
    <source>
        <strain evidence="2 3">AB57</strain>
    </source>
</reference>
<dbReference type="InterPro" id="IPR018713">
    <property type="entry name" value="MPAB/Lcp_cat_dom"/>
</dbReference>
<dbReference type="OrthoDB" id="7614910at2"/>
<dbReference type="RefSeq" id="WP_083743307.1">
    <property type="nucleotide sequence ID" value="NZ_LT721901.1"/>
</dbReference>
<organism evidence="2 3">
    <name type="scientific">Mycobacterium rhizamassiliense</name>
    <dbReference type="NCBI Taxonomy" id="1841860"/>
    <lineage>
        <taxon>Bacteria</taxon>
        <taxon>Bacillati</taxon>
        <taxon>Actinomycetota</taxon>
        <taxon>Actinomycetes</taxon>
        <taxon>Mycobacteriales</taxon>
        <taxon>Mycobacteriaceae</taxon>
        <taxon>Mycobacterium</taxon>
    </lineage>
</organism>
<accession>A0A2U3NP57</accession>
<protein>
    <recommendedName>
        <fullName evidence="1">ER-bound oxygenase mpaB/mpaB'/Rubber oxygenase catalytic domain-containing protein</fullName>
    </recommendedName>
</protein>
<dbReference type="GO" id="GO:0016491">
    <property type="term" value="F:oxidoreductase activity"/>
    <property type="evidence" value="ECO:0007669"/>
    <property type="project" value="InterPro"/>
</dbReference>
<dbReference type="PANTHER" id="PTHR37539:SF1">
    <property type="entry name" value="ER-BOUND OXYGENASE MPAB_MPAB'_RUBBER OXYGENASE CATALYTIC DOMAIN-CONTAINING PROTEIN"/>
    <property type="match status" value="1"/>
</dbReference>
<dbReference type="Proteomes" id="UP000240988">
    <property type="component" value="Unassembled WGS sequence"/>
</dbReference>
<keyword evidence="3" id="KW-1185">Reference proteome</keyword>
<gene>
    <name evidence="2" type="ORF">MRAB57_1008</name>
</gene>